<feature type="compositionally biased region" description="Basic and acidic residues" evidence="1">
    <location>
        <begin position="314"/>
        <end position="330"/>
    </location>
</feature>
<reference evidence="2" key="2">
    <citation type="submission" date="2019-07" db="EMBL/GenBank/DDBJ databases">
        <authorList>
            <person name="Yang Y."/>
            <person name="Bocs S."/>
            <person name="Baudouin L."/>
        </authorList>
    </citation>
    <scope>NUCLEOTIDE SEQUENCE</scope>
    <source>
        <tissue evidence="2">Spear leaf of Hainan Tall coconut</tissue>
    </source>
</reference>
<dbReference type="Proteomes" id="UP000797356">
    <property type="component" value="Chromosome 1"/>
</dbReference>
<dbReference type="AlphaFoldDB" id="A0A8K0MUX0"/>
<dbReference type="EMBL" id="CM017872">
    <property type="protein sequence ID" value="KAG1327013.1"/>
    <property type="molecule type" value="Genomic_DNA"/>
</dbReference>
<sequence length="484" mass="53202">MDFSILKFILFPCITSLLFAWKSTFLGCLLSFLDIFFSSYCEFLHGTAITDIQLPPGFSLDEETYKYFFSMSKFKEEVNPPLNDGQGSHSLPSDSLAGSMSIAGSVQCDLYCGMFKKLHNYKFSSMLSTGQQFPSQQVRLSTPHAKATEEKEKGSAMVKPVSEVHKVGRRLVRPHLERSEEPQVDIEMSGIKGSTTEERKVGTSHEPEISGDISLQHPSSARKRLASSSASDLREQFVARDETGCDVAPPLKKSKNSDIQEGNEAQVVPSSSENPDTVQQSFLSTDICDAQLPVEDMESDQAPVLLSEDIVETAREDDTTTKEEIEEHQRITLHGTNQEDDFQYEGDAIVEEVADKSKAPVKLLDECLKNEDGKEMLQFLAADGEDEREEGESVLFEAERQQEDGTSFECQHEFVPGDGDQNRDETLEVVEVASPAVVSEKSGSVDVMEEVAEGIDHTDCGASNIVQSPLTSAGMSEGSPSTSA</sequence>
<evidence type="ECO:0000313" key="2">
    <source>
        <dbReference type="EMBL" id="KAG1327013.1"/>
    </source>
</evidence>
<evidence type="ECO:0000313" key="3">
    <source>
        <dbReference type="Proteomes" id="UP000797356"/>
    </source>
</evidence>
<feature type="compositionally biased region" description="Polar residues" evidence="1">
    <location>
        <begin position="464"/>
        <end position="484"/>
    </location>
</feature>
<accession>A0A8K0MUX0</accession>
<evidence type="ECO:0000256" key="1">
    <source>
        <dbReference type="SAM" id="MobiDB-lite"/>
    </source>
</evidence>
<gene>
    <name evidence="2" type="ORF">COCNU_01G009470</name>
</gene>
<protein>
    <submittedName>
        <fullName evidence="2">Putative nuclear-pore anchor-like</fullName>
    </submittedName>
</protein>
<dbReference type="OrthoDB" id="10548211at2759"/>
<feature type="region of interest" description="Disordered" evidence="1">
    <location>
        <begin position="460"/>
        <end position="484"/>
    </location>
</feature>
<reference evidence="2" key="1">
    <citation type="journal article" date="2017" name="Gigascience">
        <title>The genome draft of coconut (Cocos nucifera).</title>
        <authorList>
            <person name="Xiao Y."/>
            <person name="Xu P."/>
            <person name="Fan H."/>
            <person name="Baudouin L."/>
            <person name="Xia W."/>
            <person name="Bocs S."/>
            <person name="Xu J."/>
            <person name="Li Q."/>
            <person name="Guo A."/>
            <person name="Zhou L."/>
            <person name="Li J."/>
            <person name="Wu Y."/>
            <person name="Ma Z."/>
            <person name="Armero A."/>
            <person name="Issali A.E."/>
            <person name="Liu N."/>
            <person name="Peng M."/>
            <person name="Yang Y."/>
        </authorList>
    </citation>
    <scope>NUCLEOTIDE SEQUENCE</scope>
    <source>
        <tissue evidence="2">Spear leaf of Hainan Tall coconut</tissue>
    </source>
</reference>
<feature type="region of interest" description="Disordered" evidence="1">
    <location>
        <begin position="314"/>
        <end position="339"/>
    </location>
</feature>
<keyword evidence="3" id="KW-1185">Reference proteome</keyword>
<name>A0A8K0MUX0_COCNU</name>
<proteinExistence type="predicted"/>
<feature type="compositionally biased region" description="Polar residues" evidence="1">
    <location>
        <begin position="268"/>
        <end position="278"/>
    </location>
</feature>
<comment type="caution">
    <text evidence="2">The sequence shown here is derived from an EMBL/GenBank/DDBJ whole genome shotgun (WGS) entry which is preliminary data.</text>
</comment>
<feature type="compositionally biased region" description="Basic and acidic residues" evidence="1">
    <location>
        <begin position="195"/>
        <end position="208"/>
    </location>
</feature>
<feature type="region of interest" description="Disordered" evidence="1">
    <location>
        <begin position="241"/>
        <end position="278"/>
    </location>
</feature>
<organism evidence="2 3">
    <name type="scientific">Cocos nucifera</name>
    <name type="common">Coconut palm</name>
    <dbReference type="NCBI Taxonomy" id="13894"/>
    <lineage>
        <taxon>Eukaryota</taxon>
        <taxon>Viridiplantae</taxon>
        <taxon>Streptophyta</taxon>
        <taxon>Embryophyta</taxon>
        <taxon>Tracheophyta</taxon>
        <taxon>Spermatophyta</taxon>
        <taxon>Magnoliopsida</taxon>
        <taxon>Liliopsida</taxon>
        <taxon>Arecaceae</taxon>
        <taxon>Arecoideae</taxon>
        <taxon>Cocoseae</taxon>
        <taxon>Attaleinae</taxon>
        <taxon>Cocos</taxon>
    </lineage>
</organism>
<feature type="region of interest" description="Disordered" evidence="1">
    <location>
        <begin position="177"/>
        <end position="229"/>
    </location>
</feature>